<dbReference type="PANTHER" id="PTHR23336">
    <property type="entry name" value="ZINC FINGER CW-TYPE COILED-COIL DOMAIN PROTEIN 3"/>
    <property type="match status" value="1"/>
</dbReference>
<name>A0AAV4C2B3_9GAST</name>
<evidence type="ECO:0000313" key="2">
    <source>
        <dbReference type="EMBL" id="GFO25123.1"/>
    </source>
</evidence>
<dbReference type="AlphaFoldDB" id="A0AAV4C2B3"/>
<dbReference type="Pfam" id="PF17942">
    <property type="entry name" value="Morc6_S5"/>
    <property type="match status" value="1"/>
</dbReference>
<organism evidence="2 3">
    <name type="scientific">Plakobranchus ocellatus</name>
    <dbReference type="NCBI Taxonomy" id="259542"/>
    <lineage>
        <taxon>Eukaryota</taxon>
        <taxon>Metazoa</taxon>
        <taxon>Spiralia</taxon>
        <taxon>Lophotrochozoa</taxon>
        <taxon>Mollusca</taxon>
        <taxon>Gastropoda</taxon>
        <taxon>Heterobranchia</taxon>
        <taxon>Euthyneura</taxon>
        <taxon>Panpulmonata</taxon>
        <taxon>Sacoglossa</taxon>
        <taxon>Placobranchoidea</taxon>
        <taxon>Plakobranchidae</taxon>
        <taxon>Plakobranchus</taxon>
    </lineage>
</organism>
<sequence length="137" mass="15672">MKITIRGQRVKSKLISKSLSQSEKDLYTPSWLSKPVKIIFGFTCEKGKSEDYGLMLYHRNRLIKAFERVGYQKQPNDRGVGVVGVAAVDFLQPIHNKQDFNKDEKFNSVMKAFATKLNEYWNEKMNSGNPTASQHIG</sequence>
<dbReference type="InterPro" id="IPR045261">
    <property type="entry name" value="MORC_ATPase"/>
</dbReference>
<feature type="non-terminal residue" evidence="2">
    <location>
        <position position="137"/>
    </location>
</feature>
<dbReference type="GO" id="GO:0016887">
    <property type="term" value="F:ATP hydrolysis activity"/>
    <property type="evidence" value="ECO:0007669"/>
    <property type="project" value="InterPro"/>
</dbReference>
<dbReference type="GO" id="GO:0005634">
    <property type="term" value="C:nucleus"/>
    <property type="evidence" value="ECO:0007669"/>
    <property type="project" value="TreeGrafter"/>
</dbReference>
<protein>
    <submittedName>
        <fullName evidence="2">MORC family CW-type Zinc finger protein 3</fullName>
    </submittedName>
</protein>
<comment type="caution">
    <text evidence="2">The sequence shown here is derived from an EMBL/GenBank/DDBJ whole genome shotgun (WGS) entry which is preliminary data.</text>
</comment>
<feature type="domain" description="Morc S5" evidence="1">
    <location>
        <begin position="1"/>
        <end position="121"/>
    </location>
</feature>
<keyword evidence="3" id="KW-1185">Reference proteome</keyword>
<dbReference type="PANTHER" id="PTHR23336:SF76">
    <property type="entry name" value="MORC S5 DOMAIN-CONTAINING PROTEIN"/>
    <property type="match status" value="1"/>
</dbReference>
<evidence type="ECO:0000313" key="3">
    <source>
        <dbReference type="Proteomes" id="UP000735302"/>
    </source>
</evidence>
<reference evidence="2 3" key="1">
    <citation type="journal article" date="2021" name="Elife">
        <title>Chloroplast acquisition without the gene transfer in kleptoplastic sea slugs, Plakobranchus ocellatus.</title>
        <authorList>
            <person name="Maeda T."/>
            <person name="Takahashi S."/>
            <person name="Yoshida T."/>
            <person name="Shimamura S."/>
            <person name="Takaki Y."/>
            <person name="Nagai Y."/>
            <person name="Toyoda A."/>
            <person name="Suzuki Y."/>
            <person name="Arimoto A."/>
            <person name="Ishii H."/>
            <person name="Satoh N."/>
            <person name="Nishiyama T."/>
            <person name="Hasebe M."/>
            <person name="Maruyama T."/>
            <person name="Minagawa J."/>
            <person name="Obokata J."/>
            <person name="Shigenobu S."/>
        </authorList>
    </citation>
    <scope>NUCLEOTIDE SEQUENCE [LARGE SCALE GENOMIC DNA]</scope>
</reference>
<dbReference type="EMBL" id="BLXT01005699">
    <property type="protein sequence ID" value="GFO25123.1"/>
    <property type="molecule type" value="Genomic_DNA"/>
</dbReference>
<dbReference type="Proteomes" id="UP000735302">
    <property type="component" value="Unassembled WGS sequence"/>
</dbReference>
<dbReference type="InterPro" id="IPR041006">
    <property type="entry name" value="Morc_S5"/>
</dbReference>
<proteinExistence type="predicted"/>
<evidence type="ECO:0000259" key="1">
    <source>
        <dbReference type="Pfam" id="PF17942"/>
    </source>
</evidence>
<gene>
    <name evidence="2" type="ORF">PoB_005162800</name>
</gene>
<accession>A0AAV4C2B3</accession>